<feature type="transmembrane region" description="Helical" evidence="1">
    <location>
        <begin position="84"/>
        <end position="108"/>
    </location>
</feature>
<evidence type="ECO:0008006" key="4">
    <source>
        <dbReference type="Google" id="ProtNLM"/>
    </source>
</evidence>
<organism evidence="2 3">
    <name type="scientific">Stackebrandtia nassauensis (strain DSM 44728 / CIP 108903 / NRRL B-16338 / NBRC 102104 / LLR-40K-21)</name>
    <dbReference type="NCBI Taxonomy" id="446470"/>
    <lineage>
        <taxon>Bacteria</taxon>
        <taxon>Bacillati</taxon>
        <taxon>Actinomycetota</taxon>
        <taxon>Actinomycetes</taxon>
        <taxon>Glycomycetales</taxon>
        <taxon>Glycomycetaceae</taxon>
        <taxon>Stackebrandtia</taxon>
    </lineage>
</organism>
<evidence type="ECO:0000256" key="1">
    <source>
        <dbReference type="SAM" id="Phobius"/>
    </source>
</evidence>
<dbReference type="Pfam" id="PF08592">
    <property type="entry name" value="Anthrone_oxy"/>
    <property type="match status" value="1"/>
</dbReference>
<name>D3QAR3_STANL</name>
<evidence type="ECO:0000313" key="2">
    <source>
        <dbReference type="EMBL" id="ADD44709.1"/>
    </source>
</evidence>
<dbReference type="OrthoDB" id="428263at2"/>
<feature type="transmembrane region" description="Helical" evidence="1">
    <location>
        <begin position="142"/>
        <end position="161"/>
    </location>
</feature>
<dbReference type="EMBL" id="CP001778">
    <property type="protein sequence ID" value="ADD44709.1"/>
    <property type="molecule type" value="Genomic_DNA"/>
</dbReference>
<gene>
    <name evidence="2" type="ordered locus">Snas_5073</name>
</gene>
<dbReference type="AlphaFoldDB" id="D3QAR3"/>
<feature type="transmembrane region" description="Helical" evidence="1">
    <location>
        <begin position="57"/>
        <end position="78"/>
    </location>
</feature>
<reference evidence="2 3" key="1">
    <citation type="journal article" date="2009" name="Stand. Genomic Sci.">
        <title>Complete genome sequence of Stackebrandtia nassauensis type strain (LLR-40K-21).</title>
        <authorList>
            <person name="Munk C."/>
            <person name="Lapidus A."/>
            <person name="Copeland A."/>
            <person name="Jando M."/>
            <person name="Mayilraj S."/>
            <person name="Glavina Del Rio T."/>
            <person name="Nolan M."/>
            <person name="Chen F."/>
            <person name="Lucas S."/>
            <person name="Tice H."/>
            <person name="Cheng J.F."/>
            <person name="Han C."/>
            <person name="Detter J.C."/>
            <person name="Bruce D."/>
            <person name="Goodwin L."/>
            <person name="Chain P."/>
            <person name="Pitluck S."/>
            <person name="Goker M."/>
            <person name="Ovchinikova G."/>
            <person name="Pati A."/>
            <person name="Ivanova N."/>
            <person name="Mavromatis K."/>
            <person name="Chen A."/>
            <person name="Palaniappan K."/>
            <person name="Land M."/>
            <person name="Hauser L."/>
            <person name="Chang Y.J."/>
            <person name="Jeffries C.D."/>
            <person name="Bristow J."/>
            <person name="Eisen J.A."/>
            <person name="Markowitz V."/>
            <person name="Hugenholtz P."/>
            <person name="Kyrpides N.C."/>
            <person name="Klenk H.P."/>
        </authorList>
    </citation>
    <scope>NUCLEOTIDE SEQUENCE [LARGE SCALE GENOMIC DNA]</scope>
    <source>
        <strain evidence="3">DSM 44728 / CIP 108903 / NRRL B-16338 / NBRC 102104 / LLR-40K-21</strain>
    </source>
</reference>
<keyword evidence="1" id="KW-0472">Membrane</keyword>
<protein>
    <recommendedName>
        <fullName evidence="4">DUF1772 domain-containing protein</fullName>
    </recommendedName>
</protein>
<dbReference type="RefSeq" id="WP_013020280.1">
    <property type="nucleotide sequence ID" value="NC_013947.1"/>
</dbReference>
<sequence length="162" mass="17309">MTLAALIFSLLAMMLIGLMTGTFFTWSNAVMPGLNAVKPIEAIAAMRSMNAKILNRVFLAAFTMSGLTALIAAVLLLLDGETDASIAMFVATGVYLAGCFGVTGAVNVPMNKELDAARISDEEWAVMKLWTEFSSKWSRWNAIRGFACAVSLALTGLALYLA</sequence>
<dbReference type="InterPro" id="IPR013901">
    <property type="entry name" value="Anthrone_oxy"/>
</dbReference>
<proteinExistence type="predicted"/>
<keyword evidence="1" id="KW-0812">Transmembrane</keyword>
<dbReference type="KEGG" id="sna:Snas_5073"/>
<feature type="transmembrane region" description="Helical" evidence="1">
    <location>
        <begin position="6"/>
        <end position="26"/>
    </location>
</feature>
<dbReference type="eggNOG" id="COG5500">
    <property type="taxonomic scope" value="Bacteria"/>
</dbReference>
<dbReference type="Proteomes" id="UP000000844">
    <property type="component" value="Chromosome"/>
</dbReference>
<evidence type="ECO:0000313" key="3">
    <source>
        <dbReference type="Proteomes" id="UP000000844"/>
    </source>
</evidence>
<accession>D3QAR3</accession>
<keyword evidence="3" id="KW-1185">Reference proteome</keyword>
<dbReference type="HOGENOM" id="CLU_111152_2_0_11"/>
<dbReference type="STRING" id="446470.Snas_5073"/>
<keyword evidence="1" id="KW-1133">Transmembrane helix</keyword>